<keyword evidence="10" id="KW-0812">Transmembrane</keyword>
<dbReference type="CDD" id="cd19410">
    <property type="entry name" value="HK9-like_sensor"/>
    <property type="match status" value="1"/>
</dbReference>
<keyword evidence="13" id="KW-1185">Reference proteome</keyword>
<organism evidence="12 13">
    <name type="scientific">Mucilaginibacter corticis</name>
    <dbReference type="NCBI Taxonomy" id="2597670"/>
    <lineage>
        <taxon>Bacteria</taxon>
        <taxon>Pseudomonadati</taxon>
        <taxon>Bacteroidota</taxon>
        <taxon>Sphingobacteriia</taxon>
        <taxon>Sphingobacteriales</taxon>
        <taxon>Sphingobacteriaceae</taxon>
        <taxon>Mucilaginibacter</taxon>
    </lineage>
</organism>
<evidence type="ECO:0000256" key="3">
    <source>
        <dbReference type="ARBA" id="ARBA00022553"/>
    </source>
</evidence>
<dbReference type="SMART" id="SM00388">
    <property type="entry name" value="HisKA"/>
    <property type="match status" value="1"/>
</dbReference>
<dbReference type="GO" id="GO:0007234">
    <property type="term" value="P:osmosensory signaling via phosphorelay pathway"/>
    <property type="evidence" value="ECO:0007669"/>
    <property type="project" value="TreeGrafter"/>
</dbReference>
<keyword evidence="10" id="KW-1133">Transmembrane helix</keyword>
<gene>
    <name evidence="12" type="ORF">FO440_18515</name>
</gene>
<dbReference type="GO" id="GO:0000155">
    <property type="term" value="F:phosphorelay sensor kinase activity"/>
    <property type="evidence" value="ECO:0007669"/>
    <property type="project" value="InterPro"/>
</dbReference>
<dbReference type="Gene3D" id="1.10.287.130">
    <property type="match status" value="1"/>
</dbReference>
<evidence type="ECO:0000256" key="4">
    <source>
        <dbReference type="ARBA" id="ARBA00022679"/>
    </source>
</evidence>
<keyword evidence="3" id="KW-0597">Phosphoprotein</keyword>
<feature type="coiled-coil region" evidence="9">
    <location>
        <begin position="140"/>
        <end position="167"/>
    </location>
</feature>
<dbReference type="GO" id="GO:0005524">
    <property type="term" value="F:ATP binding"/>
    <property type="evidence" value="ECO:0007669"/>
    <property type="project" value="UniProtKB-KW"/>
</dbReference>
<feature type="coiled-coil region" evidence="9">
    <location>
        <begin position="201"/>
        <end position="320"/>
    </location>
</feature>
<keyword evidence="10" id="KW-0472">Membrane</keyword>
<evidence type="ECO:0000256" key="6">
    <source>
        <dbReference type="ARBA" id="ARBA00022777"/>
    </source>
</evidence>
<dbReference type="GO" id="GO:0030295">
    <property type="term" value="F:protein kinase activator activity"/>
    <property type="evidence" value="ECO:0007669"/>
    <property type="project" value="TreeGrafter"/>
</dbReference>
<dbReference type="SUPFAM" id="SSF55785">
    <property type="entry name" value="PYP-like sensor domain (PAS domain)"/>
    <property type="match status" value="1"/>
</dbReference>
<dbReference type="Pfam" id="PF08448">
    <property type="entry name" value="PAS_4"/>
    <property type="match status" value="1"/>
</dbReference>
<dbReference type="PRINTS" id="PR00344">
    <property type="entry name" value="BCTRLSENSOR"/>
</dbReference>
<dbReference type="FunFam" id="3.30.565.10:FF:000006">
    <property type="entry name" value="Sensor histidine kinase WalK"/>
    <property type="match status" value="1"/>
</dbReference>
<keyword evidence="6" id="KW-0418">Kinase</keyword>
<protein>
    <recommendedName>
        <fullName evidence="2">histidine kinase</fullName>
        <ecNumber evidence="2">2.7.13.3</ecNumber>
    </recommendedName>
</protein>
<keyword evidence="8" id="KW-0902">Two-component regulatory system</keyword>
<dbReference type="EC" id="2.7.13.3" evidence="2"/>
<dbReference type="Gene3D" id="3.30.565.10">
    <property type="entry name" value="Histidine kinase-like ATPase, C-terminal domain"/>
    <property type="match status" value="1"/>
</dbReference>
<dbReference type="GO" id="GO:0000156">
    <property type="term" value="F:phosphorelay response regulator activity"/>
    <property type="evidence" value="ECO:0007669"/>
    <property type="project" value="TreeGrafter"/>
</dbReference>
<feature type="transmembrane region" description="Helical" evidence="10">
    <location>
        <begin position="175"/>
        <end position="199"/>
    </location>
</feature>
<keyword evidence="9" id="KW-0175">Coiled coil</keyword>
<dbReference type="InterPro" id="IPR004358">
    <property type="entry name" value="Sig_transdc_His_kin-like_C"/>
</dbReference>
<dbReference type="InterPro" id="IPR013656">
    <property type="entry name" value="PAS_4"/>
</dbReference>
<evidence type="ECO:0000256" key="10">
    <source>
        <dbReference type="SAM" id="Phobius"/>
    </source>
</evidence>
<feature type="transmembrane region" description="Helical" evidence="10">
    <location>
        <begin position="12"/>
        <end position="31"/>
    </location>
</feature>
<dbReference type="EMBL" id="VLPK01000003">
    <property type="protein sequence ID" value="TSJ39732.1"/>
    <property type="molecule type" value="Genomic_DNA"/>
</dbReference>
<dbReference type="Pfam" id="PF05227">
    <property type="entry name" value="CHASE3"/>
    <property type="match status" value="1"/>
</dbReference>
<evidence type="ECO:0000256" key="5">
    <source>
        <dbReference type="ARBA" id="ARBA00022741"/>
    </source>
</evidence>
<keyword evidence="5" id="KW-0547">Nucleotide-binding</keyword>
<dbReference type="PANTHER" id="PTHR42878">
    <property type="entry name" value="TWO-COMPONENT HISTIDINE KINASE"/>
    <property type="match status" value="1"/>
</dbReference>
<accession>A0A556MIP2</accession>
<evidence type="ECO:0000256" key="7">
    <source>
        <dbReference type="ARBA" id="ARBA00022840"/>
    </source>
</evidence>
<dbReference type="SUPFAM" id="SSF55874">
    <property type="entry name" value="ATPase domain of HSP90 chaperone/DNA topoisomerase II/histidine kinase"/>
    <property type="match status" value="1"/>
</dbReference>
<dbReference type="InterPro" id="IPR035965">
    <property type="entry name" value="PAS-like_dom_sf"/>
</dbReference>
<proteinExistence type="predicted"/>
<dbReference type="InterPro" id="IPR003661">
    <property type="entry name" value="HisK_dim/P_dom"/>
</dbReference>
<dbReference type="CDD" id="cd00082">
    <property type="entry name" value="HisKA"/>
    <property type="match status" value="1"/>
</dbReference>
<evidence type="ECO:0000256" key="2">
    <source>
        <dbReference type="ARBA" id="ARBA00012438"/>
    </source>
</evidence>
<dbReference type="Proteomes" id="UP000318733">
    <property type="component" value="Unassembled WGS sequence"/>
</dbReference>
<name>A0A556MIP2_9SPHI</name>
<dbReference type="PANTHER" id="PTHR42878:SF7">
    <property type="entry name" value="SENSOR HISTIDINE KINASE GLRK"/>
    <property type="match status" value="1"/>
</dbReference>
<sequence length="696" mass="77324">MEHRFSRNLKLGYSFSFIMLVAVGLLSYFFIRNLLQSDRAVAHSNAVIFNLERTLSLMKDAETGQRGYLLTGREQFLTPYLGAYPQALQLVGAVTALTRDNAQQQKNMAAVRAVMLQRMTGLEAVVAKKRQGLPVSASDLDAGKAAMDSLRKAIERTEQAEQTLLAERSGLLNRYAVWTPVLIIGAILIALAIGLFSYFRVSADIREKDRLRVELQRKEEETAAFNEELTAANEEITAANEELSAINGELAEAREELVAVNENLEQKVKERTRELAASEEETQALNEELVSINEELASANEEYMATNEELLENREALIASEHRARNIVAGAPFPIGVYAGREMRIVMANKAILDVWGKGSGVIGQTYYEILPELEGSGIYEQLDRVFMTGEAFHARNQRVDIVVDGKLQPYYFNYSFTPLLDTLGQIYGVMNTAAEITDLVMAKEQVEQSERELRGIKLQLEAELEVSRELQRQKDDFIGMASHELKTPITSLSAVIQLAQVKLKNNPDPFLAQAMDKAVVQIKRMTGMINGFLNVSRLESGKIEIIKTTFDIGGLLREVVDEIKLTASTHPVVLDNCPFLEIAADRDKISSVISNLVSNAIKYSDKGKTVTVSCSSSPVSVTVSVKDEGMGIAPEDTDKIFDRYYRVKTEHTQHIAGFGIGLYLSAQIVQLHDGRIWVESETGKGSTFYFSLPLG</sequence>
<dbReference type="PROSITE" id="PS50109">
    <property type="entry name" value="HIS_KIN"/>
    <property type="match status" value="1"/>
</dbReference>
<evidence type="ECO:0000313" key="12">
    <source>
        <dbReference type="EMBL" id="TSJ39732.1"/>
    </source>
</evidence>
<dbReference type="InterPro" id="IPR005467">
    <property type="entry name" value="His_kinase_dom"/>
</dbReference>
<evidence type="ECO:0000256" key="8">
    <source>
        <dbReference type="ARBA" id="ARBA00023012"/>
    </source>
</evidence>
<dbReference type="AlphaFoldDB" id="A0A556MIP2"/>
<dbReference type="SMART" id="SM00387">
    <property type="entry name" value="HATPase_c"/>
    <property type="match status" value="1"/>
</dbReference>
<dbReference type="SUPFAM" id="SSF47384">
    <property type="entry name" value="Homodimeric domain of signal transducing histidine kinase"/>
    <property type="match status" value="1"/>
</dbReference>
<dbReference type="Pfam" id="PF00512">
    <property type="entry name" value="HisKA"/>
    <property type="match status" value="1"/>
</dbReference>
<evidence type="ECO:0000256" key="1">
    <source>
        <dbReference type="ARBA" id="ARBA00000085"/>
    </source>
</evidence>
<evidence type="ECO:0000259" key="11">
    <source>
        <dbReference type="PROSITE" id="PS50109"/>
    </source>
</evidence>
<reference evidence="12 13" key="1">
    <citation type="submission" date="2019-07" db="EMBL/GenBank/DDBJ databases">
        <authorList>
            <person name="Huq M.A."/>
        </authorList>
    </citation>
    <scope>NUCLEOTIDE SEQUENCE [LARGE SCALE GENOMIC DNA]</scope>
    <source>
        <strain evidence="12 13">MAH-19</strain>
    </source>
</reference>
<evidence type="ECO:0000313" key="13">
    <source>
        <dbReference type="Proteomes" id="UP000318733"/>
    </source>
</evidence>
<dbReference type="Gene3D" id="3.30.450.20">
    <property type="entry name" value="PAS domain"/>
    <property type="match status" value="1"/>
</dbReference>
<dbReference type="InterPro" id="IPR050351">
    <property type="entry name" value="BphY/WalK/GraS-like"/>
</dbReference>
<dbReference type="InterPro" id="IPR036890">
    <property type="entry name" value="HATPase_C_sf"/>
</dbReference>
<dbReference type="Pfam" id="PF02518">
    <property type="entry name" value="HATPase_c"/>
    <property type="match status" value="1"/>
</dbReference>
<evidence type="ECO:0000256" key="9">
    <source>
        <dbReference type="SAM" id="Coils"/>
    </source>
</evidence>
<dbReference type="InterPro" id="IPR007891">
    <property type="entry name" value="CHASE3"/>
</dbReference>
<comment type="caution">
    <text evidence="12">The sequence shown here is derived from an EMBL/GenBank/DDBJ whole genome shotgun (WGS) entry which is preliminary data.</text>
</comment>
<dbReference type="InterPro" id="IPR036097">
    <property type="entry name" value="HisK_dim/P_sf"/>
</dbReference>
<dbReference type="RefSeq" id="WP_144249769.1">
    <property type="nucleotide sequence ID" value="NZ_VLPK01000003.1"/>
</dbReference>
<keyword evidence="7" id="KW-0067">ATP-binding</keyword>
<dbReference type="OrthoDB" id="9813151at2"/>
<dbReference type="InterPro" id="IPR003594">
    <property type="entry name" value="HATPase_dom"/>
</dbReference>
<comment type="catalytic activity">
    <reaction evidence="1">
        <text>ATP + protein L-histidine = ADP + protein N-phospho-L-histidine.</text>
        <dbReference type="EC" id="2.7.13.3"/>
    </reaction>
</comment>
<keyword evidence="4" id="KW-0808">Transferase</keyword>
<feature type="domain" description="Histidine kinase" evidence="11">
    <location>
        <begin position="481"/>
        <end position="696"/>
    </location>
</feature>
<feature type="coiled-coil region" evidence="9">
    <location>
        <begin position="440"/>
        <end position="467"/>
    </location>
</feature>